<dbReference type="Proteomes" id="UP001299265">
    <property type="component" value="Unassembled WGS sequence"/>
</dbReference>
<keyword evidence="3" id="KW-1185">Reference proteome</keyword>
<dbReference type="PANTHER" id="PTHR43404:SF2">
    <property type="entry name" value="LIPOPOLYSACCHARIDE CHOLINEPHOSPHOTRANSFERASE LICD"/>
    <property type="match status" value="1"/>
</dbReference>
<gene>
    <name evidence="2" type="ORF">LQE92_06475</name>
</gene>
<reference evidence="2 3" key="1">
    <citation type="submission" date="2021-11" db="EMBL/GenBank/DDBJ databases">
        <title>Lacrimispora sp. nov. NSJ-141 isolated from human feces.</title>
        <authorList>
            <person name="Abdugheni R."/>
        </authorList>
    </citation>
    <scope>NUCLEOTIDE SEQUENCE [LARGE SCALE GENOMIC DNA]</scope>
    <source>
        <strain evidence="2 3">NSJ-141</strain>
    </source>
</reference>
<dbReference type="PANTHER" id="PTHR43404">
    <property type="entry name" value="LIPOPOLYSACCHARIDE CHOLINEPHOSPHOTRANSFERASE LICD"/>
    <property type="match status" value="1"/>
</dbReference>
<dbReference type="GO" id="GO:0009100">
    <property type="term" value="P:glycoprotein metabolic process"/>
    <property type="evidence" value="ECO:0007669"/>
    <property type="project" value="UniProtKB-ARBA"/>
</dbReference>
<dbReference type="EMBL" id="JAJNOR010000003">
    <property type="protein sequence ID" value="MCD2492275.1"/>
    <property type="molecule type" value="Genomic_DNA"/>
</dbReference>
<evidence type="ECO:0000259" key="1">
    <source>
        <dbReference type="Pfam" id="PF04991"/>
    </source>
</evidence>
<proteinExistence type="predicted"/>
<sequence>MKEIDSDLLKRMELKILYQIDVICRKYKIKYFLFGGTLIGAIRHQGFIPWDDDIDICMLRNDYERFTAVMENLVTDIYFLNVDNCEEYLHPFGKVCLKNTFVKEPGIKPIPNLGVFVDVFPFDTFPEKKVKQKILLKKMYITYKFRWVSSLERYVRTKKLLNNIPNYIGYLIANMKGPQYHARKLNHFAKEYENTESSLVFNSAGHREIMKRDIFNKTVYVSFEDEQYPIPEKYDDCLKALYGDYMKLPPESERKGGHGVEAYYYEEAEL</sequence>
<name>A0AAP2RIK4_9FIRM</name>
<comment type="caution">
    <text evidence="2">The sequence shown here is derived from an EMBL/GenBank/DDBJ whole genome shotgun (WGS) entry which is preliminary data.</text>
</comment>
<accession>A0AAP2RIK4</accession>
<dbReference type="InterPro" id="IPR052942">
    <property type="entry name" value="LPS_cholinephosphotransferase"/>
</dbReference>
<evidence type="ECO:0000313" key="3">
    <source>
        <dbReference type="Proteomes" id="UP001299265"/>
    </source>
</evidence>
<dbReference type="AlphaFoldDB" id="A0AAP2RIK4"/>
<dbReference type="Pfam" id="PF04991">
    <property type="entry name" value="LicD"/>
    <property type="match status" value="1"/>
</dbReference>
<organism evidence="2 3">
    <name type="scientific">Lientehia hominis</name>
    <dbReference type="NCBI Taxonomy" id="2897778"/>
    <lineage>
        <taxon>Bacteria</taxon>
        <taxon>Bacillati</taxon>
        <taxon>Bacillota</taxon>
        <taxon>Clostridia</taxon>
        <taxon>Lachnospirales</taxon>
        <taxon>Lachnospiraceae</taxon>
        <taxon>Lientehia</taxon>
    </lineage>
</organism>
<dbReference type="InterPro" id="IPR007074">
    <property type="entry name" value="LicD/FKTN/FKRP_NTP_transf"/>
</dbReference>
<feature type="domain" description="LicD/FKTN/FKRP nucleotidyltransferase" evidence="1">
    <location>
        <begin position="24"/>
        <end position="243"/>
    </location>
</feature>
<evidence type="ECO:0000313" key="2">
    <source>
        <dbReference type="EMBL" id="MCD2492275.1"/>
    </source>
</evidence>
<protein>
    <submittedName>
        <fullName evidence="2">LicD family protein</fullName>
    </submittedName>
</protein>
<dbReference type="RefSeq" id="WP_231062176.1">
    <property type="nucleotide sequence ID" value="NZ_JAJNOR010000003.1"/>
</dbReference>